<sequence>MELITSTNVVRNLCKKMALHLLTLLSAEPEIQYVTLRNTNFIVQKHPAILAHEIMPVEAFITRVKTTQKTEDEEYVDAVTPSALALPGLVDLGMDKNNSASANQPATPTDPPLPDILPASSGQGLEINA</sequence>
<name>A0A2G2X7A6_CAPBA</name>
<dbReference type="Proteomes" id="UP000224567">
    <property type="component" value="Unassembled WGS sequence"/>
</dbReference>
<gene>
    <name evidence="2" type="ORF">CQW23_07825</name>
</gene>
<comment type="caution">
    <text evidence="2">The sequence shown here is derived from an EMBL/GenBank/DDBJ whole genome shotgun (WGS) entry which is preliminary data.</text>
</comment>
<accession>A0A2G2X7A6</accession>
<dbReference type="OrthoDB" id="10254310at2759"/>
<dbReference type="InterPro" id="IPR011989">
    <property type="entry name" value="ARM-like"/>
</dbReference>
<dbReference type="Gene3D" id="1.25.10.10">
    <property type="entry name" value="Leucine-rich Repeat Variant"/>
    <property type="match status" value="1"/>
</dbReference>
<protein>
    <submittedName>
        <fullName evidence="2">Uncharacterized protein</fullName>
    </submittedName>
</protein>
<reference evidence="2 3" key="1">
    <citation type="journal article" date="2017" name="Genome Biol.">
        <title>New reference genome sequences of hot pepper reveal the massive evolution of plant disease-resistance genes by retroduplication.</title>
        <authorList>
            <person name="Kim S."/>
            <person name="Park J."/>
            <person name="Yeom S.I."/>
            <person name="Kim Y.M."/>
            <person name="Seo E."/>
            <person name="Kim K.T."/>
            <person name="Kim M.S."/>
            <person name="Lee J.M."/>
            <person name="Cheong K."/>
            <person name="Shin H.S."/>
            <person name="Kim S.B."/>
            <person name="Han K."/>
            <person name="Lee J."/>
            <person name="Park M."/>
            <person name="Lee H.A."/>
            <person name="Lee H.Y."/>
            <person name="Lee Y."/>
            <person name="Oh S."/>
            <person name="Lee J.H."/>
            <person name="Choi E."/>
            <person name="Choi E."/>
            <person name="Lee S.E."/>
            <person name="Jeon J."/>
            <person name="Kim H."/>
            <person name="Choi G."/>
            <person name="Song H."/>
            <person name="Lee J."/>
            <person name="Lee S.C."/>
            <person name="Kwon J.K."/>
            <person name="Lee H.Y."/>
            <person name="Koo N."/>
            <person name="Hong Y."/>
            <person name="Kim R.W."/>
            <person name="Kang W.H."/>
            <person name="Huh J.H."/>
            <person name="Kang B.C."/>
            <person name="Yang T.J."/>
            <person name="Lee Y.H."/>
            <person name="Bennetzen J.L."/>
            <person name="Choi D."/>
        </authorList>
    </citation>
    <scope>NUCLEOTIDE SEQUENCE [LARGE SCALE GENOMIC DNA]</scope>
    <source>
        <strain evidence="3">cv. PBC81</strain>
    </source>
</reference>
<dbReference type="STRING" id="33114.A0A2G2X7A6"/>
<keyword evidence="3" id="KW-1185">Reference proteome</keyword>
<evidence type="ECO:0000313" key="3">
    <source>
        <dbReference type="Proteomes" id="UP000224567"/>
    </source>
</evidence>
<dbReference type="AlphaFoldDB" id="A0A2G2X7A6"/>
<feature type="region of interest" description="Disordered" evidence="1">
    <location>
        <begin position="95"/>
        <end position="129"/>
    </location>
</feature>
<evidence type="ECO:0000313" key="2">
    <source>
        <dbReference type="EMBL" id="PHT53363.1"/>
    </source>
</evidence>
<evidence type="ECO:0000256" key="1">
    <source>
        <dbReference type="SAM" id="MobiDB-lite"/>
    </source>
</evidence>
<proteinExistence type="predicted"/>
<organism evidence="2 3">
    <name type="scientific">Capsicum baccatum</name>
    <name type="common">Peruvian pepper</name>
    <dbReference type="NCBI Taxonomy" id="33114"/>
    <lineage>
        <taxon>Eukaryota</taxon>
        <taxon>Viridiplantae</taxon>
        <taxon>Streptophyta</taxon>
        <taxon>Embryophyta</taxon>
        <taxon>Tracheophyta</taxon>
        <taxon>Spermatophyta</taxon>
        <taxon>Magnoliopsida</taxon>
        <taxon>eudicotyledons</taxon>
        <taxon>Gunneridae</taxon>
        <taxon>Pentapetalae</taxon>
        <taxon>asterids</taxon>
        <taxon>lamiids</taxon>
        <taxon>Solanales</taxon>
        <taxon>Solanaceae</taxon>
        <taxon>Solanoideae</taxon>
        <taxon>Capsiceae</taxon>
        <taxon>Capsicum</taxon>
    </lineage>
</organism>
<reference evidence="3" key="2">
    <citation type="journal article" date="2017" name="J. Anim. Genet.">
        <title>Multiple reference genome sequences of hot pepper reveal the massive evolution of plant disease resistance genes by retroduplication.</title>
        <authorList>
            <person name="Kim S."/>
            <person name="Park J."/>
            <person name="Yeom S.-I."/>
            <person name="Kim Y.-M."/>
            <person name="Seo E."/>
            <person name="Kim K.-T."/>
            <person name="Kim M.-S."/>
            <person name="Lee J.M."/>
            <person name="Cheong K."/>
            <person name="Shin H.-S."/>
            <person name="Kim S.-B."/>
            <person name="Han K."/>
            <person name="Lee J."/>
            <person name="Park M."/>
            <person name="Lee H.-A."/>
            <person name="Lee H.-Y."/>
            <person name="Lee Y."/>
            <person name="Oh S."/>
            <person name="Lee J.H."/>
            <person name="Choi E."/>
            <person name="Choi E."/>
            <person name="Lee S.E."/>
            <person name="Jeon J."/>
            <person name="Kim H."/>
            <person name="Choi G."/>
            <person name="Song H."/>
            <person name="Lee J."/>
            <person name="Lee S.-C."/>
            <person name="Kwon J.-K."/>
            <person name="Lee H.-Y."/>
            <person name="Koo N."/>
            <person name="Hong Y."/>
            <person name="Kim R.W."/>
            <person name="Kang W.-H."/>
            <person name="Huh J.H."/>
            <person name="Kang B.-C."/>
            <person name="Yang T.-J."/>
            <person name="Lee Y.-H."/>
            <person name="Bennetzen J.L."/>
            <person name="Choi D."/>
        </authorList>
    </citation>
    <scope>NUCLEOTIDE SEQUENCE [LARGE SCALE GENOMIC DNA]</scope>
    <source>
        <strain evidence="3">cv. PBC81</strain>
    </source>
</reference>
<dbReference type="EMBL" id="MLFT02000003">
    <property type="protein sequence ID" value="PHT53363.1"/>
    <property type="molecule type" value="Genomic_DNA"/>
</dbReference>